<dbReference type="PANTHER" id="PTHR43708:SF1">
    <property type="entry name" value="GALACTOSE_LACTOSE METABOLISM REGULATORY PROTEIN GAL80"/>
    <property type="match status" value="1"/>
</dbReference>
<dbReference type="OrthoDB" id="64915at2759"/>
<proteinExistence type="predicted"/>
<dbReference type="eggNOG" id="KOG2741">
    <property type="taxonomic scope" value="Eukaryota"/>
</dbReference>
<accession>S8DN14</accession>
<feature type="domain" description="Gal80p-like C-terminal" evidence="2">
    <location>
        <begin position="140"/>
        <end position="291"/>
    </location>
</feature>
<evidence type="ECO:0000313" key="4">
    <source>
        <dbReference type="Proteomes" id="UP000015241"/>
    </source>
</evidence>
<dbReference type="SUPFAM" id="SSF51735">
    <property type="entry name" value="NAD(P)-binding Rossmann-fold domains"/>
    <property type="match status" value="1"/>
</dbReference>
<dbReference type="SUPFAM" id="SSF55347">
    <property type="entry name" value="Glyceraldehyde-3-phosphate dehydrogenase-like, C-terminal domain"/>
    <property type="match status" value="1"/>
</dbReference>
<dbReference type="GO" id="GO:0000166">
    <property type="term" value="F:nucleotide binding"/>
    <property type="evidence" value="ECO:0007669"/>
    <property type="project" value="InterPro"/>
</dbReference>
<dbReference type="AlphaFoldDB" id="S8DN14"/>
<dbReference type="Gene3D" id="3.30.360.10">
    <property type="entry name" value="Dihydrodipicolinate Reductase, domain 2"/>
    <property type="match status" value="1"/>
</dbReference>
<dbReference type="InterPro" id="IPR000683">
    <property type="entry name" value="Gfo/Idh/MocA-like_OxRdtase_N"/>
</dbReference>
<keyword evidence="4" id="KW-1185">Reference proteome</keyword>
<dbReference type="InParanoid" id="S8DN14"/>
<reference evidence="3 4" key="1">
    <citation type="journal article" date="2012" name="Science">
        <title>The Paleozoic origin of enzymatic lignin decomposition reconstructed from 31 fungal genomes.</title>
        <authorList>
            <person name="Floudas D."/>
            <person name="Binder M."/>
            <person name="Riley R."/>
            <person name="Barry K."/>
            <person name="Blanchette R.A."/>
            <person name="Henrissat B."/>
            <person name="Martinez A.T."/>
            <person name="Otillar R."/>
            <person name="Spatafora J.W."/>
            <person name="Yadav J.S."/>
            <person name="Aerts A."/>
            <person name="Benoit I."/>
            <person name="Boyd A."/>
            <person name="Carlson A."/>
            <person name="Copeland A."/>
            <person name="Coutinho P.M."/>
            <person name="de Vries R.P."/>
            <person name="Ferreira P."/>
            <person name="Findley K."/>
            <person name="Foster B."/>
            <person name="Gaskell J."/>
            <person name="Glotzer D."/>
            <person name="Gorecki P."/>
            <person name="Heitman J."/>
            <person name="Hesse C."/>
            <person name="Hori C."/>
            <person name="Igarashi K."/>
            <person name="Jurgens J.A."/>
            <person name="Kallen N."/>
            <person name="Kersten P."/>
            <person name="Kohler A."/>
            <person name="Kuees U."/>
            <person name="Kumar T.K.A."/>
            <person name="Kuo A."/>
            <person name="LaButti K."/>
            <person name="Larrondo L.F."/>
            <person name="Lindquist E."/>
            <person name="Ling A."/>
            <person name="Lombard V."/>
            <person name="Lucas S."/>
            <person name="Lundell T."/>
            <person name="Martin R."/>
            <person name="McLaughlin D.J."/>
            <person name="Morgenstern I."/>
            <person name="Morin E."/>
            <person name="Murat C."/>
            <person name="Nagy L.G."/>
            <person name="Nolan M."/>
            <person name="Ohm R.A."/>
            <person name="Patyshakuliyeva A."/>
            <person name="Rokas A."/>
            <person name="Ruiz-Duenas F.J."/>
            <person name="Sabat G."/>
            <person name="Salamov A."/>
            <person name="Samejima M."/>
            <person name="Schmutz J."/>
            <person name="Slot J.C."/>
            <person name="St John F."/>
            <person name="Stenlid J."/>
            <person name="Sun H."/>
            <person name="Sun S."/>
            <person name="Syed K."/>
            <person name="Tsang A."/>
            <person name="Wiebenga A."/>
            <person name="Young D."/>
            <person name="Pisabarro A."/>
            <person name="Eastwood D.C."/>
            <person name="Martin F."/>
            <person name="Cullen D."/>
            <person name="Grigoriev I.V."/>
            <person name="Hibbett D.S."/>
        </authorList>
    </citation>
    <scope>NUCLEOTIDE SEQUENCE</scope>
    <source>
        <strain evidence="4">FP-58527</strain>
    </source>
</reference>
<dbReference type="Pfam" id="PF22685">
    <property type="entry name" value="Gal80p_C-like"/>
    <property type="match status" value="1"/>
</dbReference>
<dbReference type="Pfam" id="PF01408">
    <property type="entry name" value="GFO_IDH_MocA"/>
    <property type="match status" value="1"/>
</dbReference>
<dbReference type="InterPro" id="IPR055080">
    <property type="entry name" value="Gal80p-like_C"/>
</dbReference>
<dbReference type="Proteomes" id="UP000015241">
    <property type="component" value="Unassembled WGS sequence"/>
</dbReference>
<dbReference type="HOGENOM" id="CLU_023194_25_2_1"/>
<organism evidence="3 4">
    <name type="scientific">Fomitopsis schrenkii</name>
    <name type="common">Brown rot fungus</name>
    <dbReference type="NCBI Taxonomy" id="2126942"/>
    <lineage>
        <taxon>Eukaryota</taxon>
        <taxon>Fungi</taxon>
        <taxon>Dikarya</taxon>
        <taxon>Basidiomycota</taxon>
        <taxon>Agaricomycotina</taxon>
        <taxon>Agaricomycetes</taxon>
        <taxon>Polyporales</taxon>
        <taxon>Fomitopsis</taxon>
    </lineage>
</organism>
<evidence type="ECO:0000259" key="1">
    <source>
        <dbReference type="Pfam" id="PF01408"/>
    </source>
</evidence>
<dbReference type="InterPro" id="IPR036291">
    <property type="entry name" value="NAD(P)-bd_dom_sf"/>
</dbReference>
<evidence type="ECO:0000259" key="2">
    <source>
        <dbReference type="Pfam" id="PF22685"/>
    </source>
</evidence>
<sequence>MTIRLGFVGLSAKGWASAMLAPPLLQAPLNSLYSLAAVSTTNAESAAASAEKWSELTKRPVKPYHGSTTAIAADPELDLVAVAVNAPQHKASVLPIIEAGKDLFIEWPVGISLQETAEIAEAAKKKGITTLVGIQGRQAPTIRKIKTILESGQIGRVLSSTFVARTPNSPLYAWGPKVSERTAFSADAENNVTLLDIIGGHVLDGFVYALGPFTSVSATLAVQYPTAELVDQSGNPTGKTIPQTSATQVAFSGTLANGAVASFHWRGGEDGGKADSPLLWVIDGEKGSIRVVSDSPGGAYIHIYEPEFYLNGEKLELEQDGLTNTGRAWAEFAKGDAGDFPNLEDAIKLKQLLEAIKTSARDGRRVDL</sequence>
<feature type="domain" description="Gfo/Idh/MocA-like oxidoreductase N-terminal" evidence="1">
    <location>
        <begin position="3"/>
        <end position="133"/>
    </location>
</feature>
<dbReference type="PANTHER" id="PTHR43708">
    <property type="entry name" value="CONSERVED EXPRESSED OXIDOREDUCTASE (EUROFUNG)"/>
    <property type="match status" value="1"/>
</dbReference>
<name>S8DN14_FOMSC</name>
<evidence type="ECO:0000313" key="3">
    <source>
        <dbReference type="EMBL" id="EPS94057.1"/>
    </source>
</evidence>
<dbReference type="InterPro" id="IPR051317">
    <property type="entry name" value="Gfo/Idh/MocA_oxidoreduct"/>
</dbReference>
<protein>
    <submittedName>
        <fullName evidence="3">NAD-binding protein</fullName>
    </submittedName>
</protein>
<dbReference type="Gene3D" id="3.40.50.720">
    <property type="entry name" value="NAD(P)-binding Rossmann-like Domain"/>
    <property type="match status" value="1"/>
</dbReference>
<dbReference type="EMBL" id="KE504246">
    <property type="protein sequence ID" value="EPS94057.1"/>
    <property type="molecule type" value="Genomic_DNA"/>
</dbReference>
<dbReference type="STRING" id="743788.S8DN14"/>
<gene>
    <name evidence="3" type="ORF">FOMPIDRAFT_73828</name>
</gene>